<dbReference type="InterPro" id="IPR045340">
    <property type="entry name" value="DUF6533"/>
</dbReference>
<dbReference type="Pfam" id="PF20151">
    <property type="entry name" value="DUF6533"/>
    <property type="match status" value="1"/>
</dbReference>
<protein>
    <recommendedName>
        <fullName evidence="2">DUF6533 domain-containing protein</fullName>
    </recommendedName>
</protein>
<evidence type="ECO:0000313" key="3">
    <source>
        <dbReference type="EMBL" id="KAJ3833422.1"/>
    </source>
</evidence>
<accession>A0AA38NZD1</accession>
<feature type="transmembrane region" description="Helical" evidence="1">
    <location>
        <begin position="155"/>
        <end position="179"/>
    </location>
</feature>
<feature type="transmembrane region" description="Helical" evidence="1">
    <location>
        <begin position="50"/>
        <end position="67"/>
    </location>
</feature>
<keyword evidence="1" id="KW-1133">Transmembrane helix</keyword>
<keyword evidence="1" id="KW-0812">Transmembrane</keyword>
<dbReference type="Proteomes" id="UP001163846">
    <property type="component" value="Unassembled WGS sequence"/>
</dbReference>
<organism evidence="3 4">
    <name type="scientific">Lentinula raphanica</name>
    <dbReference type="NCBI Taxonomy" id="153919"/>
    <lineage>
        <taxon>Eukaryota</taxon>
        <taxon>Fungi</taxon>
        <taxon>Dikarya</taxon>
        <taxon>Basidiomycota</taxon>
        <taxon>Agaricomycotina</taxon>
        <taxon>Agaricomycetes</taxon>
        <taxon>Agaricomycetidae</taxon>
        <taxon>Agaricales</taxon>
        <taxon>Marasmiineae</taxon>
        <taxon>Omphalotaceae</taxon>
        <taxon>Lentinula</taxon>
    </lineage>
</organism>
<feature type="transmembrane region" description="Helical" evidence="1">
    <location>
        <begin position="199"/>
        <end position="219"/>
    </location>
</feature>
<feature type="transmembrane region" description="Helical" evidence="1">
    <location>
        <begin position="79"/>
        <end position="98"/>
    </location>
</feature>
<keyword evidence="1" id="KW-0472">Membrane</keyword>
<feature type="transmembrane region" description="Helical" evidence="1">
    <location>
        <begin position="110"/>
        <end position="130"/>
    </location>
</feature>
<feature type="transmembrane region" description="Helical" evidence="1">
    <location>
        <begin position="13"/>
        <end position="30"/>
    </location>
</feature>
<feature type="domain" description="DUF6533" evidence="2">
    <location>
        <begin position="16"/>
        <end position="61"/>
    </location>
</feature>
<gene>
    <name evidence="3" type="ORF">F5878DRAFT_632787</name>
</gene>
<evidence type="ECO:0000313" key="4">
    <source>
        <dbReference type="Proteomes" id="UP001163846"/>
    </source>
</evidence>
<sequence>MGLKPEASEELQIVAYVTVSFLALFIYDWFISLTQEVVHIWHSRWGVIKILYFWTRYVPFIVMIIAAQERISSMCNHQTLTTVFAGFIIGISDLILMLRTYSIFNKSRRVLAVICLSWIVLSAIATWAVFRFSSESFSSDSSTTNSCFVPQRSKAVLIAFFALLGGECVTSLLTAWKTLDIYRKSHFGQALSTIYHEGLFYYFMILPTEIAIVTVFLLSPAGFQSLMDSPLTVLHSILCCKLVLHVREIAAKRDGEDEDEDSDEVLPAFIIEGFGPSYMYEKRRQYYV</sequence>
<proteinExistence type="predicted"/>
<keyword evidence="4" id="KW-1185">Reference proteome</keyword>
<reference evidence="3" key="1">
    <citation type="submission" date="2022-08" db="EMBL/GenBank/DDBJ databases">
        <authorList>
            <consortium name="DOE Joint Genome Institute"/>
            <person name="Min B."/>
            <person name="Riley R."/>
            <person name="Sierra-Patev S."/>
            <person name="Naranjo-Ortiz M."/>
            <person name="Looney B."/>
            <person name="Konkel Z."/>
            <person name="Slot J.C."/>
            <person name="Sakamoto Y."/>
            <person name="Steenwyk J.L."/>
            <person name="Rokas A."/>
            <person name="Carro J."/>
            <person name="Camarero S."/>
            <person name="Ferreira P."/>
            <person name="Molpeceres G."/>
            <person name="Ruiz-Duenas F.J."/>
            <person name="Serrano A."/>
            <person name="Henrissat B."/>
            <person name="Drula E."/>
            <person name="Hughes K.W."/>
            <person name="Mata J.L."/>
            <person name="Ishikawa N.K."/>
            <person name="Vargas-Isla R."/>
            <person name="Ushijima S."/>
            <person name="Smith C.A."/>
            <person name="Ahrendt S."/>
            <person name="Andreopoulos W."/>
            <person name="He G."/>
            <person name="Labutti K."/>
            <person name="Lipzen A."/>
            <person name="Ng V."/>
            <person name="Sandor L."/>
            <person name="Barry K."/>
            <person name="Martinez A.T."/>
            <person name="Xiao Y."/>
            <person name="Gibbons J.G."/>
            <person name="Terashima K."/>
            <person name="Hibbett D.S."/>
            <person name="Grigoriev I.V."/>
        </authorList>
    </citation>
    <scope>NUCLEOTIDE SEQUENCE</scope>
    <source>
        <strain evidence="3">TFB9207</strain>
    </source>
</reference>
<comment type="caution">
    <text evidence="3">The sequence shown here is derived from an EMBL/GenBank/DDBJ whole genome shotgun (WGS) entry which is preliminary data.</text>
</comment>
<evidence type="ECO:0000256" key="1">
    <source>
        <dbReference type="SAM" id="Phobius"/>
    </source>
</evidence>
<name>A0AA38NZD1_9AGAR</name>
<evidence type="ECO:0000259" key="2">
    <source>
        <dbReference type="Pfam" id="PF20151"/>
    </source>
</evidence>
<dbReference type="EMBL" id="MU806699">
    <property type="protein sequence ID" value="KAJ3833422.1"/>
    <property type="molecule type" value="Genomic_DNA"/>
</dbReference>
<dbReference type="AlphaFoldDB" id="A0AA38NZD1"/>